<keyword evidence="5" id="KW-1185">Reference proteome</keyword>
<proteinExistence type="inferred from homology"/>
<dbReference type="PROSITE" id="PS51440">
    <property type="entry name" value="TIM_2"/>
    <property type="match status" value="1"/>
</dbReference>
<dbReference type="Pfam" id="PF00121">
    <property type="entry name" value="TIM"/>
    <property type="match status" value="1"/>
</dbReference>
<dbReference type="GO" id="GO:0019563">
    <property type="term" value="P:glycerol catabolic process"/>
    <property type="evidence" value="ECO:0007669"/>
    <property type="project" value="TreeGrafter"/>
</dbReference>
<accession>A0A5J5G681</accession>
<sequence>MSQRKLTLGVSLKMYFGYRQTLDWCRQIRAEIGRRPHDALSALELFVLPSFPALAPVCELLADTPIGVGAQDLHWEDAGAFTGEVSGALLREMGCRYVEVGHAERRRDFGESDERVALKIAAALRNGLTPVLCVGEARQGRPAQTIELCLTQLEAALESALTQRLSGEVIVAYEPQWAIGGGAPAPVEETGAVCRALARRLQQLLPRHDGRVIYGGSAGPGLLTQAGPAFDGLFLGRFAHDPAAFGAILDEAAQQQERK</sequence>
<comment type="caution">
    <text evidence="3">The sequence shown here is derived from an EMBL/GenBank/DDBJ whole genome shotgun (WGS) entry which is preliminary data.</text>
</comment>
<comment type="subunit">
    <text evidence="2">Homodimer.</text>
</comment>
<dbReference type="GO" id="GO:0005829">
    <property type="term" value="C:cytosol"/>
    <property type="evidence" value="ECO:0007669"/>
    <property type="project" value="TreeGrafter"/>
</dbReference>
<dbReference type="Gene3D" id="3.20.20.70">
    <property type="entry name" value="Aldolase class I"/>
    <property type="match status" value="1"/>
</dbReference>
<dbReference type="GO" id="GO:0006096">
    <property type="term" value="P:glycolytic process"/>
    <property type="evidence" value="ECO:0007669"/>
    <property type="project" value="UniProtKB-UniPathway"/>
</dbReference>
<dbReference type="RefSeq" id="WP_150433514.1">
    <property type="nucleotide sequence ID" value="NZ_VYKJ01000001.1"/>
</dbReference>
<dbReference type="InterPro" id="IPR013785">
    <property type="entry name" value="Aldolase_TIM"/>
</dbReference>
<dbReference type="GO" id="GO:0004807">
    <property type="term" value="F:triose-phosphate isomerase activity"/>
    <property type="evidence" value="ECO:0007669"/>
    <property type="project" value="UniProtKB-EC"/>
</dbReference>
<comment type="similarity">
    <text evidence="2">Belongs to the triosephosphate isomerase family.</text>
</comment>
<dbReference type="EMBL" id="VYKJ01000001">
    <property type="protein sequence ID" value="KAA9003169.1"/>
    <property type="molecule type" value="Genomic_DNA"/>
</dbReference>
<comment type="pathway">
    <text evidence="2">Carbohydrate biosynthesis; gluconeogenesis.</text>
</comment>
<evidence type="ECO:0000256" key="2">
    <source>
        <dbReference type="RuleBase" id="RU363013"/>
    </source>
</evidence>
<keyword evidence="2" id="KW-0963">Cytoplasm</keyword>
<dbReference type="EC" id="5.3.1.1" evidence="2"/>
<dbReference type="PANTHER" id="PTHR21139:SF2">
    <property type="entry name" value="TRIOSEPHOSPHATE ISOMERASE"/>
    <property type="match status" value="1"/>
</dbReference>
<dbReference type="OrthoDB" id="9809429at2"/>
<protein>
    <recommendedName>
        <fullName evidence="2">Triosephosphate isomerase</fullName>
        <ecNumber evidence="2">5.3.1.1</ecNumber>
    </recommendedName>
</protein>
<evidence type="ECO:0000313" key="5">
    <source>
        <dbReference type="Proteomes" id="UP000335415"/>
    </source>
</evidence>
<reference evidence="3 5" key="1">
    <citation type="submission" date="2019-09" db="EMBL/GenBank/DDBJ databases">
        <authorList>
            <person name="Li Y."/>
        </authorList>
    </citation>
    <scope>NUCLEOTIDE SEQUENCE [LARGE SCALE GENOMIC DNA]</scope>
    <source>
        <strain evidence="3 5">L3-3HA</strain>
    </source>
</reference>
<dbReference type="EMBL" id="VYKJ01000001">
    <property type="protein sequence ID" value="KAA9002543.1"/>
    <property type="molecule type" value="Genomic_DNA"/>
</dbReference>
<comment type="subcellular location">
    <subcellularLocation>
        <location evidence="2">Cytoplasm</location>
    </subcellularLocation>
</comment>
<dbReference type="CDD" id="cd00311">
    <property type="entry name" value="TIM"/>
    <property type="match status" value="1"/>
</dbReference>
<comment type="pathway">
    <text evidence="2">Carbohydrate degradation; glycolysis; D-glyceraldehyde 3-phosphate from glycerone phosphate: step 1/1.</text>
</comment>
<dbReference type="GO" id="GO:0006094">
    <property type="term" value="P:gluconeogenesis"/>
    <property type="evidence" value="ECO:0007669"/>
    <property type="project" value="UniProtKB-UniPathway"/>
</dbReference>
<keyword evidence="1 2" id="KW-0413">Isomerase</keyword>
<evidence type="ECO:0000313" key="4">
    <source>
        <dbReference type="EMBL" id="KAA9003169.1"/>
    </source>
</evidence>
<dbReference type="AlphaFoldDB" id="A0A5J5G681"/>
<dbReference type="SUPFAM" id="SSF51351">
    <property type="entry name" value="Triosephosphate isomerase (TIM)"/>
    <property type="match status" value="1"/>
</dbReference>
<comment type="catalytic activity">
    <reaction evidence="2">
        <text>D-glyceraldehyde 3-phosphate = dihydroxyacetone phosphate</text>
        <dbReference type="Rhea" id="RHEA:18585"/>
        <dbReference type="ChEBI" id="CHEBI:57642"/>
        <dbReference type="ChEBI" id="CHEBI:59776"/>
        <dbReference type="EC" id="5.3.1.1"/>
    </reaction>
</comment>
<gene>
    <name evidence="3" type="ORF">FJU30_00610</name>
    <name evidence="4" type="ORF">FJU30_04155</name>
</gene>
<keyword evidence="2" id="KW-0324">Glycolysis</keyword>
<organism evidence="3 5">
    <name type="scientific">Affinibrenneria salicis</name>
    <dbReference type="NCBI Taxonomy" id="2590031"/>
    <lineage>
        <taxon>Bacteria</taxon>
        <taxon>Pseudomonadati</taxon>
        <taxon>Pseudomonadota</taxon>
        <taxon>Gammaproteobacteria</taxon>
        <taxon>Enterobacterales</taxon>
        <taxon>Pectobacteriaceae</taxon>
        <taxon>Affinibrenneria</taxon>
    </lineage>
</organism>
<dbReference type="UniPathway" id="UPA00138"/>
<dbReference type="Proteomes" id="UP000335415">
    <property type="component" value="Unassembled WGS sequence"/>
</dbReference>
<evidence type="ECO:0000256" key="1">
    <source>
        <dbReference type="ARBA" id="ARBA00023235"/>
    </source>
</evidence>
<dbReference type="InterPro" id="IPR035990">
    <property type="entry name" value="TIM_sf"/>
</dbReference>
<dbReference type="GO" id="GO:0046166">
    <property type="term" value="P:glyceraldehyde-3-phosphate biosynthetic process"/>
    <property type="evidence" value="ECO:0007669"/>
    <property type="project" value="TreeGrafter"/>
</dbReference>
<dbReference type="PANTHER" id="PTHR21139">
    <property type="entry name" value="TRIOSEPHOSPHATE ISOMERASE"/>
    <property type="match status" value="1"/>
</dbReference>
<name>A0A5J5G681_9GAMM</name>
<dbReference type="InterPro" id="IPR000652">
    <property type="entry name" value="Triosephosphate_isomerase"/>
</dbReference>
<keyword evidence="2" id="KW-0312">Gluconeogenesis</keyword>
<evidence type="ECO:0000313" key="3">
    <source>
        <dbReference type="EMBL" id="KAA9002543.1"/>
    </source>
</evidence>
<dbReference type="UniPathway" id="UPA00109">
    <property type="reaction ID" value="UER00189"/>
</dbReference>